<dbReference type="EMBL" id="MHKK01000016">
    <property type="protein sequence ID" value="OGY90133.1"/>
    <property type="molecule type" value="Genomic_DNA"/>
</dbReference>
<dbReference type="SUPFAM" id="SSF47090">
    <property type="entry name" value="PGBD-like"/>
    <property type="match status" value="1"/>
</dbReference>
<gene>
    <name evidence="2" type="ORF">A2677_00395</name>
</gene>
<evidence type="ECO:0000259" key="1">
    <source>
        <dbReference type="Pfam" id="PF01471"/>
    </source>
</evidence>
<comment type="caution">
    <text evidence="2">The sequence shown here is derived from an EMBL/GenBank/DDBJ whole genome shotgun (WGS) entry which is preliminary data.</text>
</comment>
<proteinExistence type="predicted"/>
<sequence length="100" mass="10620">MPIEITAGVVAVYDDGTEVVAAASTRSTFRFTATLIIGSHGTEVTELQRVLSRLGYYTYPSITGYFGNYTRSGVIAFQKAHGIAQVGYVGPATRAALNAL</sequence>
<dbReference type="InterPro" id="IPR002477">
    <property type="entry name" value="Peptidoglycan-bd-like"/>
</dbReference>
<dbReference type="AlphaFoldDB" id="A0A1G2BLT4"/>
<evidence type="ECO:0000313" key="2">
    <source>
        <dbReference type="EMBL" id="OGY90133.1"/>
    </source>
</evidence>
<dbReference type="InterPro" id="IPR036365">
    <property type="entry name" value="PGBD-like_sf"/>
</dbReference>
<accession>A0A1G2BLT4</accession>
<evidence type="ECO:0000313" key="3">
    <source>
        <dbReference type="Proteomes" id="UP000177817"/>
    </source>
</evidence>
<name>A0A1G2BLT4_9BACT</name>
<feature type="domain" description="Peptidoglycan binding-like" evidence="1">
    <location>
        <begin position="41"/>
        <end position="97"/>
    </location>
</feature>
<dbReference type="Pfam" id="PF01471">
    <property type="entry name" value="PG_binding_1"/>
    <property type="match status" value="1"/>
</dbReference>
<dbReference type="InterPro" id="IPR036366">
    <property type="entry name" value="PGBDSf"/>
</dbReference>
<protein>
    <recommendedName>
        <fullName evidence="1">Peptidoglycan binding-like domain-containing protein</fullName>
    </recommendedName>
</protein>
<organism evidence="2 3">
    <name type="scientific">Candidatus Komeilibacteria bacterium RIFCSPHIGHO2_01_FULL_52_14</name>
    <dbReference type="NCBI Taxonomy" id="1798549"/>
    <lineage>
        <taxon>Bacteria</taxon>
        <taxon>Candidatus Komeiliibacteriota</taxon>
    </lineage>
</organism>
<dbReference type="Gene3D" id="1.10.101.10">
    <property type="entry name" value="PGBD-like superfamily/PGBD"/>
    <property type="match status" value="1"/>
</dbReference>
<dbReference type="Proteomes" id="UP000177817">
    <property type="component" value="Unassembled WGS sequence"/>
</dbReference>
<reference evidence="2 3" key="1">
    <citation type="journal article" date="2016" name="Nat. Commun.">
        <title>Thousands of microbial genomes shed light on interconnected biogeochemical processes in an aquifer system.</title>
        <authorList>
            <person name="Anantharaman K."/>
            <person name="Brown C.T."/>
            <person name="Hug L.A."/>
            <person name="Sharon I."/>
            <person name="Castelle C.J."/>
            <person name="Probst A.J."/>
            <person name="Thomas B.C."/>
            <person name="Singh A."/>
            <person name="Wilkins M.J."/>
            <person name="Karaoz U."/>
            <person name="Brodie E.L."/>
            <person name="Williams K.H."/>
            <person name="Hubbard S.S."/>
            <person name="Banfield J.F."/>
        </authorList>
    </citation>
    <scope>NUCLEOTIDE SEQUENCE [LARGE SCALE GENOMIC DNA]</scope>
</reference>